<dbReference type="Pfam" id="PF01541">
    <property type="entry name" value="GIY-YIG"/>
    <property type="match status" value="1"/>
</dbReference>
<evidence type="ECO:0000313" key="3">
    <source>
        <dbReference type="EMBL" id="OHA02026.1"/>
    </source>
</evidence>
<name>A0A1G2KRI1_9BACT</name>
<dbReference type="PROSITE" id="PS50164">
    <property type="entry name" value="GIY_YIG"/>
    <property type="match status" value="1"/>
</dbReference>
<accession>A0A1G2KRI1</accession>
<feature type="domain" description="GIY-YIG" evidence="2">
    <location>
        <begin position="1"/>
        <end position="79"/>
    </location>
</feature>
<dbReference type="SUPFAM" id="SSF82771">
    <property type="entry name" value="GIY-YIG endonuclease"/>
    <property type="match status" value="1"/>
</dbReference>
<proteinExistence type="inferred from homology"/>
<dbReference type="AlphaFoldDB" id="A0A1G2KRI1"/>
<comment type="similarity">
    <text evidence="1">Belongs to the UPF0213 family.</text>
</comment>
<evidence type="ECO:0000256" key="1">
    <source>
        <dbReference type="ARBA" id="ARBA00007435"/>
    </source>
</evidence>
<comment type="caution">
    <text evidence="3">The sequence shown here is derived from an EMBL/GenBank/DDBJ whole genome shotgun (WGS) entry which is preliminary data.</text>
</comment>
<dbReference type="PANTHER" id="PTHR34477:SF1">
    <property type="entry name" value="UPF0213 PROTEIN YHBQ"/>
    <property type="match status" value="1"/>
</dbReference>
<dbReference type="InterPro" id="IPR000305">
    <property type="entry name" value="GIY-YIG_endonuc"/>
</dbReference>
<dbReference type="EMBL" id="MHQL01000048">
    <property type="protein sequence ID" value="OHA02026.1"/>
    <property type="molecule type" value="Genomic_DNA"/>
</dbReference>
<dbReference type="PANTHER" id="PTHR34477">
    <property type="entry name" value="UPF0213 PROTEIN YHBQ"/>
    <property type="match status" value="1"/>
</dbReference>
<protein>
    <recommendedName>
        <fullName evidence="2">GIY-YIG domain-containing protein</fullName>
    </recommendedName>
</protein>
<dbReference type="InterPro" id="IPR035901">
    <property type="entry name" value="GIY-YIG_endonuc_sf"/>
</dbReference>
<dbReference type="InterPro" id="IPR050190">
    <property type="entry name" value="UPF0213_domain"/>
</dbReference>
<organism evidence="3 4">
    <name type="scientific">Candidatus Sungbacteria bacterium RIFCSPHIGHO2_02_FULL_51_29</name>
    <dbReference type="NCBI Taxonomy" id="1802273"/>
    <lineage>
        <taxon>Bacteria</taxon>
        <taxon>Candidatus Sungiibacteriota</taxon>
    </lineage>
</organism>
<reference evidence="3 4" key="1">
    <citation type="journal article" date="2016" name="Nat. Commun.">
        <title>Thousands of microbial genomes shed light on interconnected biogeochemical processes in an aquifer system.</title>
        <authorList>
            <person name="Anantharaman K."/>
            <person name="Brown C.T."/>
            <person name="Hug L.A."/>
            <person name="Sharon I."/>
            <person name="Castelle C.J."/>
            <person name="Probst A.J."/>
            <person name="Thomas B.C."/>
            <person name="Singh A."/>
            <person name="Wilkins M.J."/>
            <person name="Karaoz U."/>
            <person name="Brodie E.L."/>
            <person name="Williams K.H."/>
            <person name="Hubbard S.S."/>
            <person name="Banfield J.F."/>
        </authorList>
    </citation>
    <scope>NUCLEOTIDE SEQUENCE [LARGE SCALE GENOMIC DNA]</scope>
</reference>
<dbReference type="Gene3D" id="3.40.1440.10">
    <property type="entry name" value="GIY-YIG endonuclease"/>
    <property type="match status" value="1"/>
</dbReference>
<evidence type="ECO:0000313" key="4">
    <source>
        <dbReference type="Proteomes" id="UP000177811"/>
    </source>
</evidence>
<dbReference type="Proteomes" id="UP000177811">
    <property type="component" value="Unassembled WGS sequence"/>
</dbReference>
<evidence type="ECO:0000259" key="2">
    <source>
        <dbReference type="PROSITE" id="PS50164"/>
    </source>
</evidence>
<sequence length="91" mass="11070">MNWHVYILYSQRDKKLYVCCTNNLESRIKRHHAGQVLATKNRRPLTLIHKEYFEEKSNAFHRERFLKSLWGARDKKKILKNYLTKSSSQKF</sequence>
<gene>
    <name evidence="3" type="ORF">A3C16_05725</name>
</gene>